<feature type="region of interest" description="Disordered" evidence="1">
    <location>
        <begin position="1"/>
        <end position="35"/>
    </location>
</feature>
<dbReference type="InterPro" id="IPR011050">
    <property type="entry name" value="Pectin_lyase_fold/virulence"/>
</dbReference>
<dbReference type="Proteomes" id="UP000734854">
    <property type="component" value="Unassembled WGS sequence"/>
</dbReference>
<dbReference type="PANTHER" id="PTHR31339">
    <property type="entry name" value="PECTIN LYASE-RELATED"/>
    <property type="match status" value="1"/>
</dbReference>
<dbReference type="EMBL" id="JACMSC010000010">
    <property type="protein sequence ID" value="KAG6504396.1"/>
    <property type="molecule type" value="Genomic_DNA"/>
</dbReference>
<evidence type="ECO:0000313" key="2">
    <source>
        <dbReference type="EMBL" id="KAG6504396.1"/>
    </source>
</evidence>
<comment type="caution">
    <text evidence="2">The sequence shown here is derived from an EMBL/GenBank/DDBJ whole genome shotgun (WGS) entry which is preliminary data.</text>
</comment>
<protein>
    <submittedName>
        <fullName evidence="2">Uncharacterized protein</fullName>
    </submittedName>
</protein>
<dbReference type="AlphaFoldDB" id="A0A8J5GCA9"/>
<sequence>MEDDSFDVPEDFDKENICGGRRSRVEPQPQACGEVDGLQRRRRWHDVEHRGLRGGHGQPHPGAGNDGAMLIVLAGRWLTRPFNLTSTFTLFLEHDAVILAPQNLNEWCTIAPLPSYGRGNPNEALWLFDEILERRIEA</sequence>
<evidence type="ECO:0000313" key="3">
    <source>
        <dbReference type="Proteomes" id="UP000734854"/>
    </source>
</evidence>
<feature type="compositionally biased region" description="Acidic residues" evidence="1">
    <location>
        <begin position="1"/>
        <end position="13"/>
    </location>
</feature>
<dbReference type="InterPro" id="IPR051801">
    <property type="entry name" value="GH28_Enzymes"/>
</dbReference>
<evidence type="ECO:0000256" key="1">
    <source>
        <dbReference type="SAM" id="MobiDB-lite"/>
    </source>
</evidence>
<dbReference type="PANTHER" id="PTHR31339:SF83">
    <property type="entry name" value="OS03G0124900 PROTEIN"/>
    <property type="match status" value="1"/>
</dbReference>
<proteinExistence type="predicted"/>
<gene>
    <name evidence="2" type="ORF">ZIOFF_036729</name>
</gene>
<organism evidence="2 3">
    <name type="scientific">Zingiber officinale</name>
    <name type="common">Ginger</name>
    <name type="synonym">Amomum zingiber</name>
    <dbReference type="NCBI Taxonomy" id="94328"/>
    <lineage>
        <taxon>Eukaryota</taxon>
        <taxon>Viridiplantae</taxon>
        <taxon>Streptophyta</taxon>
        <taxon>Embryophyta</taxon>
        <taxon>Tracheophyta</taxon>
        <taxon>Spermatophyta</taxon>
        <taxon>Magnoliopsida</taxon>
        <taxon>Liliopsida</taxon>
        <taxon>Zingiberales</taxon>
        <taxon>Zingiberaceae</taxon>
        <taxon>Zingiber</taxon>
    </lineage>
</organism>
<dbReference type="InterPro" id="IPR012334">
    <property type="entry name" value="Pectin_lyas_fold"/>
</dbReference>
<keyword evidence="3" id="KW-1185">Reference proteome</keyword>
<dbReference type="Gene3D" id="2.160.20.10">
    <property type="entry name" value="Single-stranded right-handed beta-helix, Pectin lyase-like"/>
    <property type="match status" value="1"/>
</dbReference>
<accession>A0A8J5GCA9</accession>
<name>A0A8J5GCA9_ZINOF</name>
<dbReference type="SUPFAM" id="SSF51126">
    <property type="entry name" value="Pectin lyase-like"/>
    <property type="match status" value="1"/>
</dbReference>
<reference evidence="2 3" key="1">
    <citation type="submission" date="2020-08" db="EMBL/GenBank/DDBJ databases">
        <title>Plant Genome Project.</title>
        <authorList>
            <person name="Zhang R.-G."/>
        </authorList>
    </citation>
    <scope>NUCLEOTIDE SEQUENCE [LARGE SCALE GENOMIC DNA]</scope>
    <source>
        <tissue evidence="2">Rhizome</tissue>
    </source>
</reference>